<name>A0A9J6B923_POLVA</name>
<dbReference type="Pfam" id="PF00595">
    <property type="entry name" value="PDZ"/>
    <property type="match status" value="1"/>
</dbReference>
<organism evidence="4 5">
    <name type="scientific">Polypedilum vanderplanki</name>
    <name type="common">Sleeping chironomid midge</name>
    <dbReference type="NCBI Taxonomy" id="319348"/>
    <lineage>
        <taxon>Eukaryota</taxon>
        <taxon>Metazoa</taxon>
        <taxon>Ecdysozoa</taxon>
        <taxon>Arthropoda</taxon>
        <taxon>Hexapoda</taxon>
        <taxon>Insecta</taxon>
        <taxon>Pterygota</taxon>
        <taxon>Neoptera</taxon>
        <taxon>Endopterygota</taxon>
        <taxon>Diptera</taxon>
        <taxon>Nematocera</taxon>
        <taxon>Chironomoidea</taxon>
        <taxon>Chironomidae</taxon>
        <taxon>Chironominae</taxon>
        <taxon>Polypedilum</taxon>
        <taxon>Polypedilum</taxon>
    </lineage>
</organism>
<dbReference type="Proteomes" id="UP001107558">
    <property type="component" value="Chromosome 4"/>
</dbReference>
<gene>
    <name evidence="4" type="ORF">PVAND_014400</name>
</gene>
<reference evidence="4" key="1">
    <citation type="submission" date="2021-03" db="EMBL/GenBank/DDBJ databases">
        <title>Chromosome level genome of the anhydrobiotic midge Polypedilum vanderplanki.</title>
        <authorList>
            <person name="Yoshida Y."/>
            <person name="Kikawada T."/>
            <person name="Gusev O."/>
        </authorList>
    </citation>
    <scope>NUCLEOTIDE SEQUENCE</scope>
    <source>
        <strain evidence="4">NIAS01</strain>
        <tissue evidence="4">Whole body or cell culture</tissue>
    </source>
</reference>
<sequence>MQSTSKQSLFPAFQCLSIPITLQKELMIDYEGKEVARCGFKIGGGIDQDFTKSPQGYTDYGIYVTDVTPDSAAERAGLRMHDKILQCNGYDMTLCTHKKAVQIIKKTNVLNLLVSRKGITHM</sequence>
<dbReference type="GO" id="GO:0030054">
    <property type="term" value="C:cell junction"/>
    <property type="evidence" value="ECO:0007669"/>
    <property type="project" value="TreeGrafter"/>
</dbReference>
<accession>A0A9J6B923</accession>
<dbReference type="CDD" id="cd10822">
    <property type="entry name" value="PDZ_TAX1BP3-like"/>
    <property type="match status" value="1"/>
</dbReference>
<dbReference type="InterPro" id="IPR001478">
    <property type="entry name" value="PDZ"/>
</dbReference>
<dbReference type="Gene3D" id="2.30.42.10">
    <property type="match status" value="1"/>
</dbReference>
<evidence type="ECO:0000313" key="4">
    <source>
        <dbReference type="EMBL" id="KAG5666369.1"/>
    </source>
</evidence>
<dbReference type="PANTHER" id="PTHR23119">
    <property type="entry name" value="DISCS LARGE"/>
    <property type="match status" value="1"/>
</dbReference>
<proteinExistence type="predicted"/>
<keyword evidence="5" id="KW-1185">Reference proteome</keyword>
<dbReference type="GO" id="GO:0043113">
    <property type="term" value="P:receptor clustering"/>
    <property type="evidence" value="ECO:0007669"/>
    <property type="project" value="TreeGrafter"/>
</dbReference>
<dbReference type="InterPro" id="IPR036034">
    <property type="entry name" value="PDZ_sf"/>
</dbReference>
<protein>
    <recommendedName>
        <fullName evidence="3">PDZ domain-containing protein</fullName>
    </recommendedName>
</protein>
<dbReference type="PROSITE" id="PS50106">
    <property type="entry name" value="PDZ"/>
    <property type="match status" value="1"/>
</dbReference>
<dbReference type="SMART" id="SM00228">
    <property type="entry name" value="PDZ"/>
    <property type="match status" value="1"/>
</dbReference>
<dbReference type="PANTHER" id="PTHR23119:SF51">
    <property type="entry name" value="DISKS LARGE 1 TUMOR SUPPRESSOR PROTEIN"/>
    <property type="match status" value="1"/>
</dbReference>
<dbReference type="SUPFAM" id="SSF50156">
    <property type="entry name" value="PDZ domain-like"/>
    <property type="match status" value="1"/>
</dbReference>
<evidence type="ECO:0000259" key="3">
    <source>
        <dbReference type="PROSITE" id="PS50106"/>
    </source>
</evidence>
<dbReference type="GO" id="GO:0097120">
    <property type="term" value="P:receptor localization to synapse"/>
    <property type="evidence" value="ECO:0007669"/>
    <property type="project" value="TreeGrafter"/>
</dbReference>
<evidence type="ECO:0000256" key="2">
    <source>
        <dbReference type="ARBA" id="ARBA00023136"/>
    </source>
</evidence>
<comment type="caution">
    <text evidence="4">The sequence shown here is derived from an EMBL/GenBank/DDBJ whole genome shotgun (WGS) entry which is preliminary data.</text>
</comment>
<dbReference type="EMBL" id="JADBJN010000004">
    <property type="protein sequence ID" value="KAG5666369.1"/>
    <property type="molecule type" value="Genomic_DNA"/>
</dbReference>
<dbReference type="InterPro" id="IPR050614">
    <property type="entry name" value="Synaptic_Scaffolding_LAP-MAGUK"/>
</dbReference>
<feature type="domain" description="PDZ" evidence="3">
    <location>
        <begin position="27"/>
        <end position="107"/>
    </location>
</feature>
<dbReference type="OrthoDB" id="10033291at2759"/>
<dbReference type="GO" id="GO:0019901">
    <property type="term" value="F:protein kinase binding"/>
    <property type="evidence" value="ECO:0007669"/>
    <property type="project" value="TreeGrafter"/>
</dbReference>
<dbReference type="AlphaFoldDB" id="A0A9J6B923"/>
<dbReference type="GO" id="GO:0045197">
    <property type="term" value="P:establishment or maintenance of epithelial cell apical/basal polarity"/>
    <property type="evidence" value="ECO:0007669"/>
    <property type="project" value="TreeGrafter"/>
</dbReference>
<dbReference type="GO" id="GO:0016323">
    <property type="term" value="C:basolateral plasma membrane"/>
    <property type="evidence" value="ECO:0007669"/>
    <property type="project" value="TreeGrafter"/>
</dbReference>
<keyword evidence="2" id="KW-0472">Membrane</keyword>
<dbReference type="GO" id="GO:0098609">
    <property type="term" value="P:cell-cell adhesion"/>
    <property type="evidence" value="ECO:0007669"/>
    <property type="project" value="TreeGrafter"/>
</dbReference>
<comment type="subcellular location">
    <subcellularLocation>
        <location evidence="1">Membrane</location>
    </subcellularLocation>
</comment>
<evidence type="ECO:0000313" key="5">
    <source>
        <dbReference type="Proteomes" id="UP001107558"/>
    </source>
</evidence>
<evidence type="ECO:0000256" key="1">
    <source>
        <dbReference type="ARBA" id="ARBA00004370"/>
    </source>
</evidence>